<dbReference type="EC" id="6.1.1.19" evidence="1"/>
<dbReference type="PANTHER" id="PTHR11956:SF5">
    <property type="entry name" value="ARGININE--TRNA LIGASE, CYTOPLASMIC"/>
    <property type="match status" value="1"/>
</dbReference>
<dbReference type="EMBL" id="JBEPBX010000003">
    <property type="protein sequence ID" value="MER6612700.1"/>
    <property type="molecule type" value="Genomic_DNA"/>
</dbReference>
<sequence>MTPAELSRTVRHAVCRAVQDGALRVEAPESIDSVKIERPRPGGRGDYATGIALRLARQAGRPAADVAAELGRRIAAAPGIEAVDVTGPGFLNITLAPDNQQQLVREVLERGGKYGWTELTGQVAQPTYRADVRAAVTADTLRRILLSQGTLCRTFCEGTADPVWADLGVRIEAEEARGRLRTDVMPVPAEEDGAALLRRLGADAARWGLLAAAAHDRPRTEGRDGRLLLVQHERNPLFRVRYAHSRAHALTRHAAQLGFTAAPDRQVDAPALTAAIGDHPAVLADAARLRAPDRLVRHLEVTADALLSFQHSVLPVGDEKPSAAHRARLALAEAAGTVLAGGLSLLGISAPEHL</sequence>
<name>A0ABV1UPH8_9ACTN</name>
<evidence type="ECO:0000256" key="2">
    <source>
        <dbReference type="ARBA" id="ARBA00022598"/>
    </source>
</evidence>
<dbReference type="SUPFAM" id="SSF55190">
    <property type="entry name" value="Arginyl-tRNA synthetase (ArgRS), N-terminal 'additional' domain"/>
    <property type="match status" value="1"/>
</dbReference>
<evidence type="ECO:0000313" key="9">
    <source>
        <dbReference type="Proteomes" id="UP001445472"/>
    </source>
</evidence>
<keyword evidence="3" id="KW-0547">Nucleotide-binding</keyword>
<reference evidence="8 9" key="1">
    <citation type="submission" date="2024-06" db="EMBL/GenBank/DDBJ databases">
        <title>The Natural Products Discovery Center: Release of the First 8490 Sequenced Strains for Exploring Actinobacteria Biosynthetic Diversity.</title>
        <authorList>
            <person name="Kalkreuter E."/>
            <person name="Kautsar S.A."/>
            <person name="Yang D."/>
            <person name="Bader C.D."/>
            <person name="Teijaro C.N."/>
            <person name="Fluegel L."/>
            <person name="Davis C.M."/>
            <person name="Simpson J.R."/>
            <person name="Lauterbach L."/>
            <person name="Steele A.D."/>
            <person name="Gui C."/>
            <person name="Meng S."/>
            <person name="Li G."/>
            <person name="Viehrig K."/>
            <person name="Ye F."/>
            <person name="Su P."/>
            <person name="Kiefer A.F."/>
            <person name="Nichols A."/>
            <person name="Cepeda A.J."/>
            <person name="Yan W."/>
            <person name="Fan B."/>
            <person name="Jiang Y."/>
            <person name="Adhikari A."/>
            <person name="Zheng C.-J."/>
            <person name="Schuster L."/>
            <person name="Cowan T.M."/>
            <person name="Smanski M.J."/>
            <person name="Chevrette M.G."/>
            <person name="De Carvalho L.P.S."/>
            <person name="Shen B."/>
        </authorList>
    </citation>
    <scope>NUCLEOTIDE SEQUENCE [LARGE SCALE GENOMIC DNA]</scope>
    <source>
        <strain evidence="8 9">NPDC000837</strain>
    </source>
</reference>
<dbReference type="InterPro" id="IPR001278">
    <property type="entry name" value="Arg-tRNA-ligase"/>
</dbReference>
<dbReference type="Gene3D" id="3.30.1360.70">
    <property type="entry name" value="Arginyl tRNA synthetase N-terminal domain"/>
    <property type="match status" value="1"/>
</dbReference>
<dbReference type="SMART" id="SM00836">
    <property type="entry name" value="DALR_1"/>
    <property type="match status" value="1"/>
</dbReference>
<dbReference type="PANTHER" id="PTHR11956">
    <property type="entry name" value="ARGINYL-TRNA SYNTHETASE"/>
    <property type="match status" value="1"/>
</dbReference>
<proteinExistence type="predicted"/>
<feature type="domain" description="DALR anticodon binding" evidence="6">
    <location>
        <begin position="240"/>
        <end position="354"/>
    </location>
</feature>
<dbReference type="SUPFAM" id="SSF47323">
    <property type="entry name" value="Anticodon-binding domain of a subclass of class I aminoacyl-tRNA synthetases"/>
    <property type="match status" value="1"/>
</dbReference>
<evidence type="ECO:0000256" key="1">
    <source>
        <dbReference type="ARBA" id="ARBA00012837"/>
    </source>
</evidence>
<dbReference type="Pfam" id="PF05746">
    <property type="entry name" value="DALR_1"/>
    <property type="match status" value="1"/>
</dbReference>
<accession>A0ABV1UPH8</accession>
<comment type="caution">
    <text evidence="8">The sequence shown here is derived from an EMBL/GenBank/DDBJ whole genome shotgun (WGS) entry which is preliminary data.</text>
</comment>
<keyword evidence="2" id="KW-0436">Ligase</keyword>
<organism evidence="8 9">
    <name type="scientific">Streptomyces xantholiticus</name>
    <dbReference type="NCBI Taxonomy" id="68285"/>
    <lineage>
        <taxon>Bacteria</taxon>
        <taxon>Bacillati</taxon>
        <taxon>Actinomycetota</taxon>
        <taxon>Actinomycetes</taxon>
        <taxon>Kitasatosporales</taxon>
        <taxon>Streptomycetaceae</taxon>
        <taxon>Streptomyces</taxon>
    </lineage>
</organism>
<dbReference type="Pfam" id="PF03485">
    <property type="entry name" value="Arg_tRNA_synt_N"/>
    <property type="match status" value="1"/>
</dbReference>
<protein>
    <recommendedName>
        <fullName evidence="1">arginine--tRNA ligase</fullName>
        <ecNumber evidence="1">6.1.1.19</ecNumber>
    </recommendedName>
</protein>
<dbReference type="InterPro" id="IPR009080">
    <property type="entry name" value="tRNAsynth_Ia_anticodon-bd"/>
</dbReference>
<dbReference type="Gene3D" id="1.10.730.10">
    <property type="entry name" value="Isoleucyl-tRNA Synthetase, Domain 1"/>
    <property type="match status" value="1"/>
</dbReference>
<keyword evidence="9" id="KW-1185">Reference proteome</keyword>
<evidence type="ECO:0000256" key="3">
    <source>
        <dbReference type="ARBA" id="ARBA00022741"/>
    </source>
</evidence>
<evidence type="ECO:0000256" key="5">
    <source>
        <dbReference type="ARBA" id="ARBA00049339"/>
    </source>
</evidence>
<dbReference type="RefSeq" id="WP_351975083.1">
    <property type="nucleotide sequence ID" value="NZ_JBEPBX010000003.1"/>
</dbReference>
<evidence type="ECO:0000256" key="4">
    <source>
        <dbReference type="ARBA" id="ARBA00022840"/>
    </source>
</evidence>
<dbReference type="NCBIfam" id="NF045898">
    <property type="entry name" value="ArgS_rel_codon"/>
    <property type="match status" value="1"/>
</dbReference>
<evidence type="ECO:0000259" key="6">
    <source>
        <dbReference type="SMART" id="SM00836"/>
    </source>
</evidence>
<dbReference type="Proteomes" id="UP001445472">
    <property type="component" value="Unassembled WGS sequence"/>
</dbReference>
<keyword evidence="4" id="KW-0067">ATP-binding</keyword>
<dbReference type="InterPro" id="IPR036695">
    <property type="entry name" value="Arg-tRNA-synth_N_sf"/>
</dbReference>
<evidence type="ECO:0000313" key="8">
    <source>
        <dbReference type="EMBL" id="MER6612700.1"/>
    </source>
</evidence>
<evidence type="ECO:0000259" key="7">
    <source>
        <dbReference type="SMART" id="SM01016"/>
    </source>
</evidence>
<dbReference type="InterPro" id="IPR008909">
    <property type="entry name" value="DALR_anticod-bd"/>
</dbReference>
<feature type="domain" description="Arginyl tRNA synthetase N-terminal" evidence="7">
    <location>
        <begin position="8"/>
        <end position="95"/>
    </location>
</feature>
<dbReference type="InterPro" id="IPR005148">
    <property type="entry name" value="Arg-tRNA-synth_N"/>
</dbReference>
<gene>
    <name evidence="8" type="primary">nrtL</name>
    <name evidence="8" type="ORF">ABT276_04795</name>
</gene>
<dbReference type="SMART" id="SM01016">
    <property type="entry name" value="Arg_tRNA_synt_N"/>
    <property type="match status" value="1"/>
</dbReference>
<comment type="catalytic activity">
    <reaction evidence="5">
        <text>tRNA(Arg) + L-arginine + ATP = L-arginyl-tRNA(Arg) + AMP + diphosphate</text>
        <dbReference type="Rhea" id="RHEA:20301"/>
        <dbReference type="Rhea" id="RHEA-COMP:9658"/>
        <dbReference type="Rhea" id="RHEA-COMP:9673"/>
        <dbReference type="ChEBI" id="CHEBI:30616"/>
        <dbReference type="ChEBI" id="CHEBI:32682"/>
        <dbReference type="ChEBI" id="CHEBI:33019"/>
        <dbReference type="ChEBI" id="CHEBI:78442"/>
        <dbReference type="ChEBI" id="CHEBI:78513"/>
        <dbReference type="ChEBI" id="CHEBI:456215"/>
        <dbReference type="EC" id="6.1.1.19"/>
    </reaction>
</comment>